<dbReference type="InterPro" id="IPR016102">
    <property type="entry name" value="Succinyl-CoA_synth-like"/>
</dbReference>
<dbReference type="Gene3D" id="3.40.50.261">
    <property type="entry name" value="Succinyl-CoA synthetase domains"/>
    <property type="match status" value="2"/>
</dbReference>
<proteinExistence type="predicted"/>
<dbReference type="CDD" id="cd04301">
    <property type="entry name" value="NAT_SF"/>
    <property type="match status" value="1"/>
</dbReference>
<evidence type="ECO:0000256" key="1">
    <source>
        <dbReference type="ARBA" id="ARBA00022598"/>
    </source>
</evidence>
<dbReference type="Pfam" id="PF13549">
    <property type="entry name" value="ATP-grasp_5"/>
    <property type="match status" value="1"/>
</dbReference>
<protein>
    <submittedName>
        <fullName evidence="5">GNAT family N-acetyltransferase</fullName>
    </submittedName>
</protein>
<feature type="domain" description="N-acetyltransferase" evidence="4">
    <location>
        <begin position="682"/>
        <end position="842"/>
    </location>
</feature>
<keyword evidence="1" id="KW-0436">Ligase</keyword>
<reference evidence="5 6" key="1">
    <citation type="journal article" date="2018" name="Int. J. Syst. Evol. Microbiol.">
        <title>Parvibium lacunae gen. nov., sp. nov., a new member of the family Alcaligenaceae isolated from a freshwater pond.</title>
        <authorList>
            <person name="Chen W.M."/>
            <person name="Xie P.B."/>
            <person name="Hsu M.Y."/>
            <person name="Sheu S.Y."/>
        </authorList>
    </citation>
    <scope>NUCLEOTIDE SEQUENCE [LARGE SCALE GENOMIC DNA]</scope>
    <source>
        <strain evidence="5 6">KMB9</strain>
    </source>
</reference>
<accession>A0A368L6R7</accession>
<keyword evidence="2" id="KW-0547">Nucleotide-binding</keyword>
<dbReference type="EMBL" id="QPGB01000001">
    <property type="protein sequence ID" value="RCS59355.1"/>
    <property type="molecule type" value="Genomic_DNA"/>
</dbReference>
<evidence type="ECO:0000256" key="2">
    <source>
        <dbReference type="ARBA" id="ARBA00022741"/>
    </source>
</evidence>
<dbReference type="InterPro" id="IPR051538">
    <property type="entry name" value="Acyl-CoA_Synth/Transferase"/>
</dbReference>
<dbReference type="GO" id="GO:0016874">
    <property type="term" value="F:ligase activity"/>
    <property type="evidence" value="ECO:0007669"/>
    <property type="project" value="UniProtKB-KW"/>
</dbReference>
<organism evidence="5 6">
    <name type="scientific">Parvibium lacunae</name>
    <dbReference type="NCBI Taxonomy" id="1888893"/>
    <lineage>
        <taxon>Bacteria</taxon>
        <taxon>Pseudomonadati</taxon>
        <taxon>Pseudomonadota</taxon>
        <taxon>Betaproteobacteria</taxon>
        <taxon>Burkholderiales</taxon>
        <taxon>Alcaligenaceae</taxon>
        <taxon>Parvibium</taxon>
    </lineage>
</organism>
<dbReference type="GO" id="GO:0016747">
    <property type="term" value="F:acyltransferase activity, transferring groups other than amino-acyl groups"/>
    <property type="evidence" value="ECO:0007669"/>
    <property type="project" value="InterPro"/>
</dbReference>
<evidence type="ECO:0000313" key="6">
    <source>
        <dbReference type="Proteomes" id="UP000252357"/>
    </source>
</evidence>
<dbReference type="SUPFAM" id="SSF52210">
    <property type="entry name" value="Succinyl-CoA synthetase domains"/>
    <property type="match status" value="2"/>
</dbReference>
<comment type="caution">
    <text evidence="5">The sequence shown here is derived from an EMBL/GenBank/DDBJ whole genome shotgun (WGS) entry which is preliminary data.</text>
</comment>
<dbReference type="Gene3D" id="3.40.630.30">
    <property type="match status" value="1"/>
</dbReference>
<dbReference type="PANTHER" id="PTHR43334:SF1">
    <property type="entry name" value="3-HYDROXYPROPIONATE--COA LIGASE [ADP-FORMING]"/>
    <property type="match status" value="1"/>
</dbReference>
<dbReference type="Proteomes" id="UP000252357">
    <property type="component" value="Unassembled WGS sequence"/>
</dbReference>
<sequence>MLMDAHALSPLFNPKHILCIHSQGQVPTPLVYDATRTQLVYIGLDTKVPSPATPFDLAYLDVPAADLAAALQLAHRQGVRLAIVPTYGNTTQLNHWRTLASTLGIRLLGPGSSGLQRPPLGLNLAQMGALATVGTIALVAQSSALATAILDWGSGNDIGFSCVVSLGDSQENAQGIAIDAVLDFLINDPHTHSVVIQLEELQEARHFLSALRALASVKPVIVLYPRAFNMDEDPPKHTDTSTALHGHASMHLGTQLLSHDSALAAALRRAGAIQVHFLTQLYAAARCLDLPHPPKGRRLALVSNGWGPARLAQHRALQSRLALPILRDLRLRSGCKVYGHNPLDLGPEATAADYQDLLIQLAAQPDVDGVVVILSPRPQFDVNAINQVLLAVHTRLYKPLIVTWLGDEMGAQLRAELIAAGIPAFRSPETAIDGYATLARFYRNQQLALQIPGSLDEEEYLLHQNFLAAQAYCQAQLLESPSASTAQPAPPYVLSAADSAALLNLAGIHLPTVHTITPHANSDSALSTTLYISVVSHPILGAVMMTGSLPEPARQSLATHLDRATELVPINSFIAQRMIERTKIADWIASEHNLAPQLMAWEKLLVQVGELVAAVPALHSIDIYPLHLRAEGLALGEVRIALRDPHPSTGPVPVHTAIAPYPRRWVQPLTLKQPQHEAPRDCELRPIHPGDAQALQTFVRQLSPEARYMRFISGLTELTPRMLVRYTQIDYDREMALVAMLPDGHAGGNSGGRLIGVVRYLLNNDRTSCEYAIAIADDFQRCGLGTALMQAIIACAKHKGLQRIEGYILANNHAMLGLLRKLNFVIAPDPEDASMRLVHLAL</sequence>
<evidence type="ECO:0000313" key="5">
    <source>
        <dbReference type="EMBL" id="RCS59355.1"/>
    </source>
</evidence>
<keyword evidence="5" id="KW-0808">Transferase</keyword>
<dbReference type="InterPro" id="IPR032875">
    <property type="entry name" value="Succ_CoA_lig_flav_dom"/>
</dbReference>
<dbReference type="Gene3D" id="3.30.470.20">
    <property type="entry name" value="ATP-grasp fold, B domain"/>
    <property type="match status" value="1"/>
</dbReference>
<keyword evidence="3" id="KW-0067">ATP-binding</keyword>
<dbReference type="Pfam" id="PF13607">
    <property type="entry name" value="Succ_CoA_lig"/>
    <property type="match status" value="1"/>
</dbReference>
<evidence type="ECO:0000259" key="4">
    <source>
        <dbReference type="PROSITE" id="PS51186"/>
    </source>
</evidence>
<dbReference type="PROSITE" id="PS51186">
    <property type="entry name" value="GNAT"/>
    <property type="match status" value="1"/>
</dbReference>
<evidence type="ECO:0000256" key="3">
    <source>
        <dbReference type="ARBA" id="ARBA00022840"/>
    </source>
</evidence>
<dbReference type="PANTHER" id="PTHR43334">
    <property type="entry name" value="ACETATE--COA LIGASE [ADP-FORMING]"/>
    <property type="match status" value="1"/>
</dbReference>
<gene>
    <name evidence="5" type="ORF">DU000_01025</name>
</gene>
<dbReference type="InterPro" id="IPR000182">
    <property type="entry name" value="GNAT_dom"/>
</dbReference>
<dbReference type="InterPro" id="IPR016181">
    <property type="entry name" value="Acyl_CoA_acyltransferase"/>
</dbReference>
<dbReference type="AlphaFoldDB" id="A0A368L6R7"/>
<keyword evidence="6" id="KW-1185">Reference proteome</keyword>
<dbReference type="SUPFAM" id="SSF55729">
    <property type="entry name" value="Acyl-CoA N-acyltransferases (Nat)"/>
    <property type="match status" value="1"/>
</dbReference>
<dbReference type="GO" id="GO:0005524">
    <property type="term" value="F:ATP binding"/>
    <property type="evidence" value="ECO:0007669"/>
    <property type="project" value="UniProtKB-KW"/>
</dbReference>
<name>A0A368L6R7_9BURK</name>
<dbReference type="Pfam" id="PF00583">
    <property type="entry name" value="Acetyltransf_1"/>
    <property type="match status" value="1"/>
</dbReference>